<evidence type="ECO:0000313" key="1">
    <source>
        <dbReference type="EMBL" id="MBA0701648.1"/>
    </source>
</evidence>
<evidence type="ECO:0000313" key="2">
    <source>
        <dbReference type="Proteomes" id="UP000593577"/>
    </source>
</evidence>
<reference evidence="1 2" key="1">
    <citation type="journal article" date="2019" name="Genome Biol. Evol.">
        <title>Insights into the evolution of the New World diploid cottons (Gossypium, subgenus Houzingenia) based on genome sequencing.</title>
        <authorList>
            <person name="Grover C.E."/>
            <person name="Arick M.A. 2nd"/>
            <person name="Thrash A."/>
            <person name="Conover J.L."/>
            <person name="Sanders W.S."/>
            <person name="Peterson D.G."/>
            <person name="Frelichowski J.E."/>
            <person name="Scheffler J.A."/>
            <person name="Scheffler B.E."/>
            <person name="Wendel J.F."/>
        </authorList>
    </citation>
    <scope>NUCLEOTIDE SEQUENCE [LARGE SCALE GENOMIC DNA]</scope>
    <source>
        <strain evidence="1">185</strain>
        <tissue evidence="1">Leaf</tissue>
    </source>
</reference>
<keyword evidence="2" id="KW-1185">Reference proteome</keyword>
<comment type="caution">
    <text evidence="1">The sequence shown here is derived from an EMBL/GenBank/DDBJ whole genome shotgun (WGS) entry which is preliminary data.</text>
</comment>
<protein>
    <submittedName>
        <fullName evidence="1">Uncharacterized protein</fullName>
    </submittedName>
</protein>
<name>A0A7J8YPW1_GOSAI</name>
<accession>A0A7J8YPW1</accession>
<dbReference type="Proteomes" id="UP000593577">
    <property type="component" value="Unassembled WGS sequence"/>
</dbReference>
<dbReference type="AlphaFoldDB" id="A0A7J8YPW1"/>
<gene>
    <name evidence="1" type="ORF">Goari_000110</name>
</gene>
<dbReference type="EMBL" id="JABFAA010319943">
    <property type="protein sequence ID" value="MBA0701648.1"/>
    <property type="molecule type" value="Genomic_DNA"/>
</dbReference>
<organism evidence="1 2">
    <name type="scientific">Gossypium aridum</name>
    <name type="common">American cotton</name>
    <name type="synonym">Erioxylum aridum</name>
    <dbReference type="NCBI Taxonomy" id="34290"/>
    <lineage>
        <taxon>Eukaryota</taxon>
        <taxon>Viridiplantae</taxon>
        <taxon>Streptophyta</taxon>
        <taxon>Embryophyta</taxon>
        <taxon>Tracheophyta</taxon>
        <taxon>Spermatophyta</taxon>
        <taxon>Magnoliopsida</taxon>
        <taxon>eudicotyledons</taxon>
        <taxon>Gunneridae</taxon>
        <taxon>Pentapetalae</taxon>
        <taxon>rosids</taxon>
        <taxon>malvids</taxon>
        <taxon>Malvales</taxon>
        <taxon>Malvaceae</taxon>
        <taxon>Malvoideae</taxon>
        <taxon>Gossypium</taxon>
    </lineage>
</organism>
<sequence>MVNAMGIVREHVREFKELMLQVLNVTEKKSLLAFQNGLKLWVRHEVEQRGV</sequence>
<proteinExistence type="predicted"/>